<name>A0A0S1XCQ4_THEBA</name>
<protein>
    <submittedName>
        <fullName evidence="1">Uncharacterized protein</fullName>
    </submittedName>
</protein>
<accession>A0A0S1XCQ4</accession>
<organism evidence="1 2">
    <name type="scientific">Thermococcus barophilus</name>
    <dbReference type="NCBI Taxonomy" id="55802"/>
    <lineage>
        <taxon>Archaea</taxon>
        <taxon>Methanobacteriati</taxon>
        <taxon>Methanobacteriota</taxon>
        <taxon>Thermococci</taxon>
        <taxon>Thermococcales</taxon>
        <taxon>Thermococcaceae</taxon>
        <taxon>Thermococcus</taxon>
    </lineage>
</organism>
<dbReference type="AlphaFoldDB" id="A0A0S1XCQ4"/>
<evidence type="ECO:0000313" key="1">
    <source>
        <dbReference type="EMBL" id="ALM75551.1"/>
    </source>
</evidence>
<sequence>MEYCSEGMNMRLDVEMFARVIAVLKNAEKVKESCCGRYDNPKKGRFYCTCHHNEVCQIRFTEIFRHKSNAVMMKFRYNIDELIKYNVIITRFDERNPSGKPRRFYALHSNWKENLTALIEDKSKEFEKRLFKLLEEEKKTDRVEEHEKSSREKRALDVGLLEFIEFEKRALKEAREFIKQ</sequence>
<dbReference type="PATRIC" id="fig|55802.8.peg.1618"/>
<reference evidence="1 2" key="1">
    <citation type="journal article" date="2016" name="Genome Announc.">
        <title>Complete genome sequence of the hyperthermophilic and piezophilic archaeon Thermococcus barophilus Ch5, capable of growth at the expense of hydrogenogenesis from carbon monoxide and formate.</title>
        <authorList>
            <person name="Oger P."/>
            <person name="Sokolova T.G."/>
            <person name="Kozhevnikova D.A."/>
            <person name="Taranov E.A."/>
            <person name="Vannier P."/>
            <person name="Lee H.S."/>
            <person name="Kwon K.K."/>
            <person name="Kang S.G."/>
            <person name="Lee J.H."/>
            <person name="Bonch-Osmolovskaya E.A."/>
            <person name="Lebedinsky A.V."/>
        </authorList>
    </citation>
    <scope>NUCLEOTIDE SEQUENCE [LARGE SCALE GENOMIC DNA]</scope>
    <source>
        <strain evidence="2">Ch5</strain>
    </source>
</reference>
<dbReference type="Proteomes" id="UP000066042">
    <property type="component" value="Chromosome"/>
</dbReference>
<dbReference type="EMBL" id="CP013050">
    <property type="protein sequence ID" value="ALM75551.1"/>
    <property type="molecule type" value="Genomic_DNA"/>
</dbReference>
<gene>
    <name evidence="1" type="ORF">TBCH5v1_1638</name>
</gene>
<evidence type="ECO:0000313" key="2">
    <source>
        <dbReference type="Proteomes" id="UP000066042"/>
    </source>
</evidence>
<proteinExistence type="predicted"/>